<feature type="transmembrane region" description="Helical" evidence="7">
    <location>
        <begin position="435"/>
        <end position="454"/>
    </location>
</feature>
<keyword evidence="3 7" id="KW-0812">Transmembrane</keyword>
<dbReference type="Pfam" id="PF03600">
    <property type="entry name" value="CitMHS"/>
    <property type="match status" value="1"/>
</dbReference>
<evidence type="ECO:0000256" key="5">
    <source>
        <dbReference type="ARBA" id="ARBA00022989"/>
    </source>
</evidence>
<keyword evidence="10" id="KW-1185">Reference proteome</keyword>
<dbReference type="RefSeq" id="WP_249247529.1">
    <property type="nucleotide sequence ID" value="NZ_JAKIKT010000001.1"/>
</dbReference>
<evidence type="ECO:0000313" key="10">
    <source>
        <dbReference type="Proteomes" id="UP001202831"/>
    </source>
</evidence>
<evidence type="ECO:0000256" key="6">
    <source>
        <dbReference type="ARBA" id="ARBA00023136"/>
    </source>
</evidence>
<dbReference type="Proteomes" id="UP001202831">
    <property type="component" value="Unassembled WGS sequence"/>
</dbReference>
<evidence type="ECO:0000313" key="9">
    <source>
        <dbReference type="EMBL" id="MCL2912708.1"/>
    </source>
</evidence>
<proteinExistence type="predicted"/>
<dbReference type="InterPro" id="IPR036721">
    <property type="entry name" value="RCK_C_sf"/>
</dbReference>
<dbReference type="PANTHER" id="PTHR43652:SF2">
    <property type="entry name" value="BASIC AMINO ACID ANTIPORTER YFCC-RELATED"/>
    <property type="match status" value="1"/>
</dbReference>
<gene>
    <name evidence="9" type="ORF">L2725_02745</name>
</gene>
<comment type="caution">
    <text evidence="9">The sequence shown here is derived from an EMBL/GenBank/DDBJ whole genome shotgun (WGS) entry which is preliminary data.</text>
</comment>
<keyword evidence="5 7" id="KW-1133">Transmembrane helix</keyword>
<feature type="transmembrane region" description="Helical" evidence="7">
    <location>
        <begin position="390"/>
        <end position="407"/>
    </location>
</feature>
<feature type="transmembrane region" description="Helical" evidence="7">
    <location>
        <begin position="558"/>
        <end position="578"/>
    </location>
</feature>
<evidence type="ECO:0000256" key="1">
    <source>
        <dbReference type="ARBA" id="ARBA00004141"/>
    </source>
</evidence>
<comment type="subcellular location">
    <subcellularLocation>
        <location evidence="1">Membrane</location>
        <topology evidence="1">Multi-pass membrane protein</topology>
    </subcellularLocation>
</comment>
<feature type="transmembrane region" description="Helical" evidence="7">
    <location>
        <begin position="7"/>
        <end position="39"/>
    </location>
</feature>
<feature type="transmembrane region" description="Helical" evidence="7">
    <location>
        <begin position="166"/>
        <end position="189"/>
    </location>
</feature>
<dbReference type="InterPro" id="IPR004680">
    <property type="entry name" value="Cit_transptr-like_dom"/>
</dbReference>
<dbReference type="EMBL" id="JAKIKT010000001">
    <property type="protein sequence ID" value="MCL2912708.1"/>
    <property type="molecule type" value="Genomic_DNA"/>
</dbReference>
<evidence type="ECO:0000256" key="3">
    <source>
        <dbReference type="ARBA" id="ARBA00022692"/>
    </source>
</evidence>
<keyword evidence="2" id="KW-0813">Transport</keyword>
<dbReference type="Pfam" id="PF02080">
    <property type="entry name" value="TrkA_C"/>
    <property type="match status" value="2"/>
</dbReference>
<name>A0ABT0N2P7_9GAMM</name>
<evidence type="ECO:0000256" key="2">
    <source>
        <dbReference type="ARBA" id="ARBA00022448"/>
    </source>
</evidence>
<dbReference type="InterPro" id="IPR006037">
    <property type="entry name" value="RCK_C"/>
</dbReference>
<evidence type="ECO:0000256" key="7">
    <source>
        <dbReference type="SAM" id="Phobius"/>
    </source>
</evidence>
<feature type="transmembrane region" description="Helical" evidence="7">
    <location>
        <begin position="520"/>
        <end position="538"/>
    </location>
</feature>
<protein>
    <submittedName>
        <fullName evidence="9">SLC13 family permease</fullName>
    </submittedName>
</protein>
<feature type="domain" description="RCK C-terminal" evidence="8">
    <location>
        <begin position="196"/>
        <end position="280"/>
    </location>
</feature>
<sequence>MSESIQLALILTGLVAGLIAGVASPAVLFFIASLLTYLLGLVNLEQLLHGFSNPGLITLVLLLLATLALEKTSLLGRMSKLIGRGSLSMTLARLGFSTALLSSFTNNTAVVASLIGAVRRNPAHAPAKLLLPLSYAAILGGTLTLIGTSTNLIVNSFVEEAGLTPLGFFEFTSVGVVIVVLGVGLLVLLSHLMPERDDASVDESLPYLLEARVADGSALVGKSVQDNHLRALKHLYLVELERHGIRICPVPPQLVLSGGDVLRFSGNPEAVELLHQFDGLEWFGKQQARGQNLMEAVLAPTSSLVGRSLKSARFREKFDAAVMAIRRGNQPLKGGLGDIELKAGDVLLLTPGPGFCPDKNNACRSHLASEFAAISGLDLSVRLDTARSRLVLGGFAAVIAASLAGVLPLVKGLMLLLLVYLGCGAVTVREMRRRFPLELVIVVGCALNLAALMLSSGLAQSLADSVLGVFNGFGVMGAFVAVYLLTLLLTELITNNAAAALAFPIAYAIALSYGVDTRPFILAVVFGASASFISPYGYQTNLMVLSAGNYRFSDYVRLGLPLSLLYSLIVVLLVPVLFPF</sequence>
<feature type="transmembrane region" description="Helical" evidence="7">
    <location>
        <begin position="51"/>
        <end position="69"/>
    </location>
</feature>
<keyword evidence="6 7" id="KW-0472">Membrane</keyword>
<accession>A0ABT0N2P7</accession>
<dbReference type="PROSITE" id="PS51202">
    <property type="entry name" value="RCK_C"/>
    <property type="match status" value="2"/>
</dbReference>
<dbReference type="InterPro" id="IPR051679">
    <property type="entry name" value="DASS-Related_Transporters"/>
</dbReference>
<reference evidence="9 10" key="1">
    <citation type="submission" date="2022-01" db="EMBL/GenBank/DDBJ databases">
        <title>Whole genome-based taxonomy of the Shewanellaceae.</title>
        <authorList>
            <person name="Martin-Rodriguez A.J."/>
        </authorList>
    </citation>
    <scope>NUCLEOTIDE SEQUENCE [LARGE SCALE GENOMIC DNA]</scope>
    <source>
        <strain evidence="9 10">DSM 21332</strain>
    </source>
</reference>
<feature type="transmembrane region" description="Helical" evidence="7">
    <location>
        <begin position="496"/>
        <end position="514"/>
    </location>
</feature>
<dbReference type="PANTHER" id="PTHR43652">
    <property type="entry name" value="BASIC AMINO ACID ANTIPORTER YFCC-RELATED"/>
    <property type="match status" value="1"/>
</dbReference>
<feature type="transmembrane region" description="Helical" evidence="7">
    <location>
        <begin position="466"/>
        <end position="489"/>
    </location>
</feature>
<evidence type="ECO:0000259" key="8">
    <source>
        <dbReference type="PROSITE" id="PS51202"/>
    </source>
</evidence>
<keyword evidence="4" id="KW-0677">Repeat</keyword>
<dbReference type="SUPFAM" id="SSF116726">
    <property type="entry name" value="TrkA C-terminal domain-like"/>
    <property type="match status" value="2"/>
</dbReference>
<feature type="domain" description="RCK C-terminal" evidence="8">
    <location>
        <begin position="281"/>
        <end position="365"/>
    </location>
</feature>
<dbReference type="Gene3D" id="3.30.70.1450">
    <property type="entry name" value="Regulator of K+ conductance, C-terminal domain"/>
    <property type="match status" value="2"/>
</dbReference>
<evidence type="ECO:0000256" key="4">
    <source>
        <dbReference type="ARBA" id="ARBA00022737"/>
    </source>
</evidence>
<feature type="transmembrane region" description="Helical" evidence="7">
    <location>
        <begin position="129"/>
        <end position="154"/>
    </location>
</feature>
<organism evidence="9 10">
    <name type="scientific">Shewanella corallii</name>
    <dbReference type="NCBI Taxonomy" id="560080"/>
    <lineage>
        <taxon>Bacteria</taxon>
        <taxon>Pseudomonadati</taxon>
        <taxon>Pseudomonadota</taxon>
        <taxon>Gammaproteobacteria</taxon>
        <taxon>Alteromonadales</taxon>
        <taxon>Shewanellaceae</taxon>
        <taxon>Shewanella</taxon>
    </lineage>
</organism>
<feature type="transmembrane region" description="Helical" evidence="7">
    <location>
        <begin position="413"/>
        <end position="428"/>
    </location>
</feature>